<evidence type="ECO:0000313" key="2">
    <source>
        <dbReference type="Proteomes" id="UP000676565"/>
    </source>
</evidence>
<comment type="caution">
    <text evidence="1">The sequence shown here is derived from an EMBL/GenBank/DDBJ whole genome shotgun (WGS) entry which is preliminary data.</text>
</comment>
<dbReference type="Proteomes" id="UP000676565">
    <property type="component" value="Unassembled WGS sequence"/>
</dbReference>
<gene>
    <name evidence="1" type="ORF">J8F10_12350</name>
</gene>
<evidence type="ECO:0000313" key="1">
    <source>
        <dbReference type="EMBL" id="MBP3956074.1"/>
    </source>
</evidence>
<sequence length="210" mass="23675">MHAPGGNLTFGNEFFSAGQIERLTELMARRRSARDHGAAFSAEEQTELNALIEAELVAATARSAKLLRDRDAVYGIIHSEGAPHAVHRVNNNLQPSWAETERLLLELQHRPATQVSLEADSNAFFVIEYVQGLGYYMSGCAPSDRDYFNLIESRLGDEAVEGRLVHEQYFFARYALVSQDVVLRAAKRFFEHGDRDPGCEWVPERDVTYD</sequence>
<dbReference type="RefSeq" id="WP_210654109.1">
    <property type="nucleotide sequence ID" value="NZ_JAGKQQ010000001.1"/>
</dbReference>
<organism evidence="1 2">
    <name type="scientific">Gemmata palustris</name>
    <dbReference type="NCBI Taxonomy" id="2822762"/>
    <lineage>
        <taxon>Bacteria</taxon>
        <taxon>Pseudomonadati</taxon>
        <taxon>Planctomycetota</taxon>
        <taxon>Planctomycetia</taxon>
        <taxon>Gemmatales</taxon>
        <taxon>Gemmataceae</taxon>
        <taxon>Gemmata</taxon>
    </lineage>
</organism>
<keyword evidence="2" id="KW-1185">Reference proteome</keyword>
<accession>A0ABS5BQV6</accession>
<proteinExistence type="predicted"/>
<dbReference type="EMBL" id="JAGKQQ010000001">
    <property type="protein sequence ID" value="MBP3956074.1"/>
    <property type="molecule type" value="Genomic_DNA"/>
</dbReference>
<reference evidence="1 2" key="1">
    <citation type="submission" date="2021-04" db="EMBL/GenBank/DDBJ databases">
        <authorList>
            <person name="Ivanova A."/>
        </authorList>
    </citation>
    <scope>NUCLEOTIDE SEQUENCE [LARGE SCALE GENOMIC DNA]</scope>
    <source>
        <strain evidence="1 2">G18</strain>
    </source>
</reference>
<name>A0ABS5BQV6_9BACT</name>
<protein>
    <submittedName>
        <fullName evidence="1">Uncharacterized protein</fullName>
    </submittedName>
</protein>